<dbReference type="VEuPathDB" id="TriTrypDB:TcCLB.509429.4"/>
<dbReference type="VEuPathDB" id="TriTrypDB:C4B63_68g109"/>
<dbReference type="VEuPathDB" id="TriTrypDB:TcG_07179"/>
<comment type="caution">
    <text evidence="6">The sequence shown here is derived from an EMBL/GenBank/DDBJ whole genome shotgun (WGS) entry which is preliminary data.</text>
</comment>
<reference evidence="6 7" key="1">
    <citation type="journal article" date="2018" name="Microb. Genom.">
        <title>Expanding an expanded genome: long-read sequencing of Trypanosoma cruzi.</title>
        <authorList>
            <person name="Berna L."/>
            <person name="Rodriguez M."/>
            <person name="Chiribao M.L."/>
            <person name="Parodi-Talice A."/>
            <person name="Pita S."/>
            <person name="Rijo G."/>
            <person name="Alvarez-Valin F."/>
            <person name="Robello C."/>
        </authorList>
    </citation>
    <scope>NUCLEOTIDE SEQUENCE [LARGE SCALE GENOMIC DNA]</scope>
    <source>
        <strain evidence="6 7">TCC</strain>
    </source>
</reference>
<dbReference type="InterPro" id="IPR046836">
    <property type="entry name" value="RHS_C"/>
</dbReference>
<dbReference type="Pfam" id="PF07999">
    <property type="entry name" value="RHSP"/>
    <property type="match status" value="1"/>
</dbReference>
<evidence type="ECO:0000259" key="5">
    <source>
        <dbReference type="Pfam" id="PF24466"/>
    </source>
</evidence>
<feature type="coiled-coil region" evidence="1">
    <location>
        <begin position="229"/>
        <end position="264"/>
    </location>
</feature>
<evidence type="ECO:0000259" key="4">
    <source>
        <dbReference type="Pfam" id="PF20445"/>
    </source>
</evidence>
<dbReference type="InterPro" id="IPR046835">
    <property type="entry name" value="RHS_N"/>
</dbReference>
<proteinExistence type="predicted"/>
<evidence type="ECO:0000313" key="6">
    <source>
        <dbReference type="EMBL" id="PWU99216.1"/>
    </source>
</evidence>
<dbReference type="PANTHER" id="PTHR33129">
    <property type="entry name" value="PROTEIN KINASE DOMAIN-CONTAINING PROTEIN-RELATED"/>
    <property type="match status" value="1"/>
</dbReference>
<dbReference type="EMBL" id="PRFC01000221">
    <property type="protein sequence ID" value="PWU99216.1"/>
    <property type="molecule type" value="Genomic_DNA"/>
</dbReference>
<dbReference type="InterPro" id="IPR056000">
    <property type="entry name" value="DUF7578"/>
</dbReference>
<dbReference type="Proteomes" id="UP000246078">
    <property type="component" value="Unassembled WGS sequence"/>
</dbReference>
<dbReference type="Pfam" id="PF24466">
    <property type="entry name" value="DUF7578"/>
    <property type="match status" value="2"/>
</dbReference>
<dbReference type="VEuPathDB" id="TriTrypDB:TcBrA4_0135830"/>
<dbReference type="Pfam" id="PF20445">
    <property type="entry name" value="RHS_N"/>
    <property type="match status" value="1"/>
</dbReference>
<dbReference type="VEuPathDB" id="TriTrypDB:C3747_221g60"/>
<dbReference type="VEuPathDB" id="TriTrypDB:Tc_MARK_779"/>
<accession>A0A2V2VTT0</accession>
<evidence type="ECO:0000259" key="3">
    <source>
        <dbReference type="Pfam" id="PF07999"/>
    </source>
</evidence>
<protein>
    <submittedName>
        <fullName evidence="6">Putative retrotransposon hot spot (RHS) protein</fullName>
    </submittedName>
</protein>
<keyword evidence="1" id="KW-0175">Coiled coil</keyword>
<evidence type="ECO:0000256" key="2">
    <source>
        <dbReference type="SAM" id="MobiDB-lite"/>
    </source>
</evidence>
<name>A0A2V2VTT0_TRYCR</name>
<sequence length="918" mass="105885">MGTSRWGILFRIPRRLSKKKGLLHTIKASPSYQELEREMKRELEERKILLEAIYKLHHEGVDFLEQWRDYEGKDTVTPLARRKLNRVLTQLLREESREAEERAVREEHVGFALTTTIRDVLFRGRVRVMDVKLNDFLTLEFEGRGILRANRNVLLRGFFKDPTRYIHDAGVLGEMQATDAYLRMEGTVRDEMYLEEAVRRLHHEGVFFLEQWREYQGKDTLTLHVCGKLDGVLTQVERAEKARRDAEEEKARREKEERARLDQQRIKFNLTLSIKDAIFQGRARVHKMKLNKFLMRELDGRGVVDANRNVLLKEFFKDPARYFRDAGVLGEIQATDAYAEMEGAVREEMDMEKDLRRLYKNGVSNLFGWLVASAEIRASVLDITKSFLDAALEEARKPTTTIAPIKMEGLYESVYNARWHHVVEVSGGEGTGMEVKEGKPEQSWKYKKAGYTLEEDDGVRKSGEVPPRLMVLTSDDGWPYTMNGPHRAGNDLFVNCEVERVWQIVKRGLTKWFSNFDLILNPSPVPHLLVGTPGIGKSMNAGSYLLYQLLHYDVEKLQVVVHCFGSTAYVFDKTSRTVTKYMGNKTSKSVLGGLWQRGMKGYIIYDVAKKGTPPDPDIAPPTKWGMIVVSSPNLSNYDKWANQSESVQIVMNCPEKDDIKAMCAWMKQNRQLAEEEEKEEEEEEEEEEAGEDEEEEADYWKKVKGRMDKVGPLLRYVFDQRKYKSRLVSCRSTINKMVLSDTQYYSVLGTEKMCEGNHVSHKLVKVVRVRGNEDSEMPYNALVSSHLAELTLCKLAELMVPNDFNLFVLAIKDDLLSKALEDHSLFVFLSAAFVNAIIPKLKELKLEEDKDDSPHLCALRVRPHERPFKPRLLECLKDFKGKINAECRVLYKPEAKNFPLVDGFFFVESKPKIMVGCR</sequence>
<dbReference type="VEuPathDB" id="TriTrypDB:TcCL_NonESM08736"/>
<dbReference type="VEuPathDB" id="TriTrypDB:C4B63_158g34"/>
<dbReference type="VEuPathDB" id="TriTrypDB:TcCLB.508473.10"/>
<evidence type="ECO:0000256" key="1">
    <source>
        <dbReference type="SAM" id="Coils"/>
    </source>
</evidence>
<dbReference type="AlphaFoldDB" id="A0A2V2VTT0"/>
<dbReference type="VEuPathDB" id="TriTrypDB:TCSYLVIO_000822"/>
<dbReference type="InterPro" id="IPR006518">
    <property type="entry name" value="Trypano_RHS"/>
</dbReference>
<dbReference type="VEuPathDB" id="TriTrypDB:ECC02_008441"/>
<feature type="domain" description="Retrotransposon hot spot protein,C-terminal" evidence="3">
    <location>
        <begin position="528"/>
        <end position="845"/>
    </location>
</feature>
<dbReference type="InterPro" id="IPR052980">
    <property type="entry name" value="Crinkler_effector"/>
</dbReference>
<dbReference type="PANTHER" id="PTHR33129:SF3">
    <property type="entry name" value="HOT SPOT (RHS) PROTEIN, PUTATIVE-RELATED"/>
    <property type="match status" value="1"/>
</dbReference>
<dbReference type="VEuPathDB" id="TriTrypDB:TCDM_12365"/>
<dbReference type="NCBIfam" id="TIGR01631">
    <property type="entry name" value="Trypano_RHS"/>
    <property type="match status" value="1"/>
</dbReference>
<dbReference type="VEuPathDB" id="TriTrypDB:TcCL_Unassigned04936"/>
<dbReference type="VEuPathDB" id="TriTrypDB:TcYC6_0146690"/>
<dbReference type="VEuPathDB" id="TriTrypDB:Tc_MARK_82"/>
<feature type="domain" description="DUF7578" evidence="5">
    <location>
        <begin position="284"/>
        <end position="348"/>
    </location>
</feature>
<feature type="domain" description="Retrotransposon hot spot protein N-terminal" evidence="4">
    <location>
        <begin position="411"/>
        <end position="514"/>
    </location>
</feature>
<feature type="domain" description="DUF7578" evidence="5">
    <location>
        <begin position="127"/>
        <end position="191"/>
    </location>
</feature>
<evidence type="ECO:0000313" key="7">
    <source>
        <dbReference type="Proteomes" id="UP000246078"/>
    </source>
</evidence>
<feature type="compositionally biased region" description="Acidic residues" evidence="2">
    <location>
        <begin position="674"/>
        <end position="697"/>
    </location>
</feature>
<gene>
    <name evidence="6" type="ORF">C3747_221g60</name>
</gene>
<feature type="region of interest" description="Disordered" evidence="2">
    <location>
        <begin position="671"/>
        <end position="697"/>
    </location>
</feature>
<organism evidence="6 7">
    <name type="scientific">Trypanosoma cruzi</name>
    <dbReference type="NCBI Taxonomy" id="5693"/>
    <lineage>
        <taxon>Eukaryota</taxon>
        <taxon>Discoba</taxon>
        <taxon>Euglenozoa</taxon>
        <taxon>Kinetoplastea</taxon>
        <taxon>Metakinetoplastina</taxon>
        <taxon>Trypanosomatida</taxon>
        <taxon>Trypanosomatidae</taxon>
        <taxon>Trypanosoma</taxon>
        <taxon>Schizotrypanum</taxon>
    </lineage>
</organism>
<dbReference type="VEuPathDB" id="TriTrypDB:TCSYLVIO_008021"/>
<dbReference type="VEuPathDB" id="TriTrypDB:TcCLB.508071.90"/>